<reference evidence="3" key="1">
    <citation type="submission" date="2025-08" db="UniProtKB">
        <authorList>
            <consortium name="RefSeq"/>
        </authorList>
    </citation>
    <scope>IDENTIFICATION</scope>
    <source>
        <tissue evidence="3">Whole sample</tissue>
    </source>
</reference>
<proteinExistence type="predicted"/>
<name>A0A8B8CXF2_CRAVI</name>
<feature type="signal peptide" evidence="1">
    <location>
        <begin position="1"/>
        <end position="19"/>
    </location>
</feature>
<dbReference type="KEGG" id="cvn:111122714"/>
<accession>A0A8B8CXF2</accession>
<organism evidence="2 3">
    <name type="scientific">Crassostrea virginica</name>
    <name type="common">Eastern oyster</name>
    <dbReference type="NCBI Taxonomy" id="6565"/>
    <lineage>
        <taxon>Eukaryota</taxon>
        <taxon>Metazoa</taxon>
        <taxon>Spiralia</taxon>
        <taxon>Lophotrochozoa</taxon>
        <taxon>Mollusca</taxon>
        <taxon>Bivalvia</taxon>
        <taxon>Autobranchia</taxon>
        <taxon>Pteriomorphia</taxon>
        <taxon>Ostreida</taxon>
        <taxon>Ostreoidea</taxon>
        <taxon>Ostreidae</taxon>
        <taxon>Crassostrea</taxon>
    </lineage>
</organism>
<keyword evidence="1" id="KW-0732">Signal</keyword>
<sequence length="152" mass="15941">MWTQTLITLAVLCVTCVLCQSGATCDPPCKAGTETCVQLSRCTGKQCNMCAETSSIQVNKAAGLQIPGMGDLQKQQLQMLLQAKMLQTQGQSNVVTDPTVTDPVTAPPSDWSTIFGGNTANAAASPGSNSISMNDYFLSGYLFDGFGMGLMA</sequence>
<feature type="chain" id="PRO_5034505388" evidence="1">
    <location>
        <begin position="20"/>
        <end position="152"/>
    </location>
</feature>
<gene>
    <name evidence="3" type="primary">LOC111122714</name>
</gene>
<protein>
    <submittedName>
        <fullName evidence="3">Uncharacterized protein LOC111122714</fullName>
    </submittedName>
</protein>
<evidence type="ECO:0000313" key="2">
    <source>
        <dbReference type="Proteomes" id="UP000694844"/>
    </source>
</evidence>
<keyword evidence="2" id="KW-1185">Reference proteome</keyword>
<evidence type="ECO:0000313" key="3">
    <source>
        <dbReference type="RefSeq" id="XP_022320300.1"/>
    </source>
</evidence>
<dbReference type="GeneID" id="111122714"/>
<dbReference type="RefSeq" id="XP_022320300.1">
    <property type="nucleotide sequence ID" value="XM_022464592.1"/>
</dbReference>
<evidence type="ECO:0000256" key="1">
    <source>
        <dbReference type="SAM" id="SignalP"/>
    </source>
</evidence>
<dbReference type="OrthoDB" id="6151906at2759"/>
<dbReference type="Proteomes" id="UP000694844">
    <property type="component" value="Chromosome 3"/>
</dbReference>
<dbReference type="AlphaFoldDB" id="A0A8B8CXF2"/>